<evidence type="ECO:0000259" key="1">
    <source>
        <dbReference type="Pfam" id="PF00535"/>
    </source>
</evidence>
<feature type="domain" description="Glycosyltransferase 2-like" evidence="1">
    <location>
        <begin position="20"/>
        <end position="182"/>
    </location>
</feature>
<evidence type="ECO:0000313" key="2">
    <source>
        <dbReference type="EMBL" id="RHW45331.1"/>
    </source>
</evidence>
<dbReference type="AlphaFoldDB" id="A0A417Z4B8"/>
<dbReference type="CDD" id="cd00761">
    <property type="entry name" value="Glyco_tranf_GTA_type"/>
    <property type="match status" value="1"/>
</dbReference>
<dbReference type="SUPFAM" id="SSF53448">
    <property type="entry name" value="Nucleotide-diphospho-sugar transferases"/>
    <property type="match status" value="1"/>
</dbReference>
<sequence>MATALSPRPDRDDASAPTLSVVVPFYGVEDYLEECLVSLRDQLLQDVEFLLVDDGSPDGCVDIAERFVQEDPRFRLLRQENAGLGPARNLGAQHARGRYITFVDSDDVVAPRGFVAMVDSLEETGSQFAAGNAKRFNRERGSYQSWTHEEPFATTVRRTTLAARPDLIRDRMVWNKLYRRSFWQEGSFAFPPIRYEDYPVTLRAYLEATSVDILSEHVYFWRDRESGTSITQQTADVRNAAERFESARMVMDVLHSHDAPAEVTRRVASYFARVDLGSLMGTAVAAAPEDRDGVEAMARELARIIDPREATEQIESSRLMHRALRDGDLPLARAMARWRTGGSNAQLIREVAATRNPLSLAAVARAVVVAKAPQHPLRPRRLRSTFVDATWHDATLRLTIETRLRGSLARRARLEACVEIAGERHPVAVERVTSQPWGLTADVALAPGGLPSTPQPAVITLSLAVPGTPLRWQGPVAGDPNDLPAPYLATATAFVVTAAPDLAVATLDRADFVMAEVTTRGPLFEFDLPRDVTALRVLRPHPTPDVDVPVDANEAPGARAALDPAIVLPDDVPDDPISGVFEREIMALTPGGPTAVVFTGPPLASALADGRRVEIGRNEDARAVLRRLAD</sequence>
<dbReference type="InterPro" id="IPR029044">
    <property type="entry name" value="Nucleotide-diphossugar_trans"/>
</dbReference>
<accession>A0A417Z4B8</accession>
<dbReference type="Pfam" id="PF00535">
    <property type="entry name" value="Glycos_transf_2"/>
    <property type="match status" value="1"/>
</dbReference>
<comment type="caution">
    <text evidence="2">The sequence shown here is derived from an EMBL/GenBank/DDBJ whole genome shotgun (WGS) entry which is preliminary data.</text>
</comment>
<dbReference type="RefSeq" id="WP_118913648.1">
    <property type="nucleotide sequence ID" value="NZ_CBCRVH010000005.1"/>
</dbReference>
<dbReference type="InterPro" id="IPR001173">
    <property type="entry name" value="Glyco_trans_2-like"/>
</dbReference>
<proteinExistence type="predicted"/>
<dbReference type="GO" id="GO:0016758">
    <property type="term" value="F:hexosyltransferase activity"/>
    <property type="evidence" value="ECO:0007669"/>
    <property type="project" value="UniProtKB-ARBA"/>
</dbReference>
<dbReference type="PANTHER" id="PTHR22916:SF3">
    <property type="entry name" value="UDP-GLCNAC:BETAGAL BETA-1,3-N-ACETYLGLUCOSAMINYLTRANSFERASE-LIKE PROTEIN 1"/>
    <property type="match status" value="1"/>
</dbReference>
<organism evidence="2 3">
    <name type="scientific">Dermacoccus abyssi</name>
    <dbReference type="NCBI Taxonomy" id="322596"/>
    <lineage>
        <taxon>Bacteria</taxon>
        <taxon>Bacillati</taxon>
        <taxon>Actinomycetota</taxon>
        <taxon>Actinomycetes</taxon>
        <taxon>Micrococcales</taxon>
        <taxon>Dermacoccaceae</taxon>
        <taxon>Dermacoccus</taxon>
    </lineage>
</organism>
<dbReference type="EMBL" id="QWLM01000010">
    <property type="protein sequence ID" value="RHW45331.1"/>
    <property type="molecule type" value="Genomic_DNA"/>
</dbReference>
<dbReference type="Gene3D" id="3.90.550.10">
    <property type="entry name" value="Spore Coat Polysaccharide Biosynthesis Protein SpsA, Chain A"/>
    <property type="match status" value="1"/>
</dbReference>
<name>A0A417Z4B8_9MICO</name>
<reference evidence="2 3" key="1">
    <citation type="submission" date="2018-08" db="EMBL/GenBank/DDBJ databases">
        <title>Whole genome sequence analysis of Dermacoccus abyssi bacteria isolated from Deep Mariana trench Micromonospora spp reveals genes involved in the environmental adaptation and production of secondary metabolites.</title>
        <authorList>
            <person name="Abdel-Mageed W.M."/>
            <person name="Lehri B."/>
            <person name="Nouioui I."/>
            <person name="Goodfellow I."/>
            <person name="Jaspars M."/>
            <person name="Karlyshev A."/>
        </authorList>
    </citation>
    <scope>NUCLEOTIDE SEQUENCE [LARGE SCALE GENOMIC DNA]</scope>
    <source>
        <strain evidence="2 3">MT1.1</strain>
    </source>
</reference>
<protein>
    <submittedName>
        <fullName evidence="2">Glycosyltransferase</fullName>
    </submittedName>
</protein>
<keyword evidence="2" id="KW-0808">Transferase</keyword>
<gene>
    <name evidence="2" type="ORF">D1832_09470</name>
</gene>
<evidence type="ECO:0000313" key="3">
    <source>
        <dbReference type="Proteomes" id="UP000285376"/>
    </source>
</evidence>
<dbReference type="PANTHER" id="PTHR22916">
    <property type="entry name" value="GLYCOSYLTRANSFERASE"/>
    <property type="match status" value="1"/>
</dbReference>
<dbReference type="Proteomes" id="UP000285376">
    <property type="component" value="Unassembled WGS sequence"/>
</dbReference>